<keyword evidence="1" id="KW-1133">Transmembrane helix</keyword>
<evidence type="ECO:0000313" key="5">
    <source>
        <dbReference type="Proteomes" id="UP001201449"/>
    </source>
</evidence>
<dbReference type="InterPro" id="IPR006860">
    <property type="entry name" value="FecR"/>
</dbReference>
<name>A0ABS9BX86_9BACT</name>
<comment type="caution">
    <text evidence="4">The sequence shown here is derived from an EMBL/GenBank/DDBJ whole genome shotgun (WGS) entry which is preliminary data.</text>
</comment>
<dbReference type="PANTHER" id="PTHR30273">
    <property type="entry name" value="PERIPLASMIC SIGNAL SENSOR AND SIGMA FACTOR ACTIVATOR FECR-RELATED"/>
    <property type="match status" value="1"/>
</dbReference>
<organism evidence="4 5">
    <name type="scientific">Mariniradius sediminis</name>
    <dbReference type="NCBI Taxonomy" id="2909237"/>
    <lineage>
        <taxon>Bacteria</taxon>
        <taxon>Pseudomonadati</taxon>
        <taxon>Bacteroidota</taxon>
        <taxon>Cytophagia</taxon>
        <taxon>Cytophagales</taxon>
        <taxon>Cyclobacteriaceae</taxon>
        <taxon>Mariniradius</taxon>
    </lineage>
</organism>
<sequence>MKYSQKDIRKFFERKLSREDAKSMMDWINSAEGEAQMGSMIEEVWKEENQLVDIRTPKRKNLNKTRGFVDPNTINPTLQPQKQIQFKVWFGVAASVVLLTAFGFAFFSLNPTPSEPPIAHVEPIAPSIKATAPGQRKLVVLPDGSRVTLNADSKIKYGQDFSTNRVIELEGEAFFEVVKDAEHPFSVVSHDLTTTALGTSFNIKAYGAEAPVQVTLATGKVKVEDNLPSTPAILMDPGEGVRFDPKTSKILKSKVDLKGALSWQDGILHFEKVPFNEVLTELERWYGIQFDVPTRTNLPTYRCSGTFGPNEYLSNVLEALSYSVDFTYEINAKNVMLDFNTNKPMKHQEKPS</sequence>
<feature type="domain" description="Protein FecR C-terminal" evidence="3">
    <location>
        <begin position="268"/>
        <end position="336"/>
    </location>
</feature>
<evidence type="ECO:0000259" key="2">
    <source>
        <dbReference type="Pfam" id="PF04773"/>
    </source>
</evidence>
<keyword evidence="5" id="KW-1185">Reference proteome</keyword>
<dbReference type="RefSeq" id="WP_234861736.1">
    <property type="nucleotide sequence ID" value="NZ_JAKEVZ010000008.1"/>
</dbReference>
<accession>A0ABS9BX86</accession>
<evidence type="ECO:0000256" key="1">
    <source>
        <dbReference type="SAM" id="Phobius"/>
    </source>
</evidence>
<dbReference type="InterPro" id="IPR032508">
    <property type="entry name" value="FecR_C"/>
</dbReference>
<dbReference type="EMBL" id="JAKEVZ010000008">
    <property type="protein sequence ID" value="MCF1751791.1"/>
    <property type="molecule type" value="Genomic_DNA"/>
</dbReference>
<dbReference type="Proteomes" id="UP001201449">
    <property type="component" value="Unassembled WGS sequence"/>
</dbReference>
<reference evidence="4 5" key="1">
    <citation type="submission" date="2022-01" db="EMBL/GenBank/DDBJ databases">
        <title>Mariniradius saccharolyticus sp. nov., isolated from sediment of a river.</title>
        <authorList>
            <person name="Liu H."/>
        </authorList>
    </citation>
    <scope>NUCLEOTIDE SEQUENCE [LARGE SCALE GENOMIC DNA]</scope>
    <source>
        <strain evidence="4 5">RY-2</strain>
    </source>
</reference>
<dbReference type="Pfam" id="PF04773">
    <property type="entry name" value="FecR"/>
    <property type="match status" value="1"/>
</dbReference>
<gene>
    <name evidence="4" type="ORF">L0U89_11990</name>
</gene>
<feature type="domain" description="FecR protein" evidence="2">
    <location>
        <begin position="130"/>
        <end position="222"/>
    </location>
</feature>
<dbReference type="Gene3D" id="3.55.50.30">
    <property type="match status" value="1"/>
</dbReference>
<evidence type="ECO:0000313" key="4">
    <source>
        <dbReference type="EMBL" id="MCF1751791.1"/>
    </source>
</evidence>
<keyword evidence="1" id="KW-0812">Transmembrane</keyword>
<dbReference type="PANTHER" id="PTHR30273:SF2">
    <property type="entry name" value="PROTEIN FECR"/>
    <property type="match status" value="1"/>
</dbReference>
<proteinExistence type="predicted"/>
<dbReference type="Pfam" id="PF16344">
    <property type="entry name" value="FecR_C"/>
    <property type="match status" value="1"/>
</dbReference>
<feature type="transmembrane region" description="Helical" evidence="1">
    <location>
        <begin position="88"/>
        <end position="109"/>
    </location>
</feature>
<dbReference type="InterPro" id="IPR012373">
    <property type="entry name" value="Ferrdict_sens_TM"/>
</dbReference>
<dbReference type="PIRSF" id="PIRSF018266">
    <property type="entry name" value="FecR"/>
    <property type="match status" value="1"/>
</dbReference>
<keyword evidence="1" id="KW-0472">Membrane</keyword>
<evidence type="ECO:0000259" key="3">
    <source>
        <dbReference type="Pfam" id="PF16344"/>
    </source>
</evidence>
<dbReference type="Gene3D" id="2.60.120.1440">
    <property type="match status" value="1"/>
</dbReference>
<protein>
    <submittedName>
        <fullName evidence="4">DUF4974 domain-containing protein</fullName>
    </submittedName>
</protein>